<dbReference type="FunFam" id="3.10.129.10:FF:000052">
    <property type="entry name" value="PaaI family thioesterase"/>
    <property type="match status" value="1"/>
</dbReference>
<evidence type="ECO:0000259" key="2">
    <source>
        <dbReference type="Pfam" id="PF03061"/>
    </source>
</evidence>
<name>A0A7T4R1V4_9GAMM</name>
<dbReference type="KEGG" id="snan:I6N98_03365"/>
<keyword evidence="1" id="KW-1133">Transmembrane helix</keyword>
<evidence type="ECO:0000313" key="4">
    <source>
        <dbReference type="Proteomes" id="UP000596063"/>
    </source>
</evidence>
<keyword evidence="1" id="KW-0472">Membrane</keyword>
<feature type="transmembrane region" description="Helical" evidence="1">
    <location>
        <begin position="62"/>
        <end position="85"/>
    </location>
</feature>
<dbReference type="GO" id="GO:0016790">
    <property type="term" value="F:thiolester hydrolase activity"/>
    <property type="evidence" value="ECO:0007669"/>
    <property type="project" value="UniProtKB-ARBA"/>
</dbReference>
<accession>A0A7T4R1V4</accession>
<dbReference type="InterPro" id="IPR029069">
    <property type="entry name" value="HotDog_dom_sf"/>
</dbReference>
<dbReference type="Pfam" id="PF03061">
    <property type="entry name" value="4HBT"/>
    <property type="match status" value="1"/>
</dbReference>
<evidence type="ECO:0000313" key="3">
    <source>
        <dbReference type="EMBL" id="QQD18916.1"/>
    </source>
</evidence>
<dbReference type="InterPro" id="IPR006683">
    <property type="entry name" value="Thioestr_dom"/>
</dbReference>
<dbReference type="AlphaFoldDB" id="A0A7T4R1V4"/>
<dbReference type="Proteomes" id="UP000596063">
    <property type="component" value="Chromosome"/>
</dbReference>
<dbReference type="EMBL" id="CP066167">
    <property type="protein sequence ID" value="QQD18916.1"/>
    <property type="molecule type" value="Genomic_DNA"/>
</dbReference>
<dbReference type="Gene3D" id="3.10.129.10">
    <property type="entry name" value="Hotdog Thioesterase"/>
    <property type="match status" value="1"/>
</dbReference>
<sequence>MTATKVSKEQLSTFFAEEFPQADIIVDAVGNKSATLRKAIDHRHLRPGGTVSGPTLMAVADAALYAAILGEIGLVALAVTTNLNINFLRKPAADRDVIAECQLIKVGKVLIIGEVSLYSEGMDEPVAHVVGTYSVPPRRGY</sequence>
<keyword evidence="4" id="KW-1185">Reference proteome</keyword>
<dbReference type="RefSeq" id="WP_198570402.1">
    <property type="nucleotide sequence ID" value="NZ_CP066167.1"/>
</dbReference>
<feature type="domain" description="Thioesterase" evidence="2">
    <location>
        <begin position="48"/>
        <end position="124"/>
    </location>
</feature>
<dbReference type="CDD" id="cd03443">
    <property type="entry name" value="PaaI_thioesterase"/>
    <property type="match status" value="1"/>
</dbReference>
<protein>
    <submittedName>
        <fullName evidence="3">PaaI family thioesterase</fullName>
    </submittedName>
</protein>
<gene>
    <name evidence="3" type="ORF">I6N98_03365</name>
</gene>
<evidence type="ECO:0000256" key="1">
    <source>
        <dbReference type="SAM" id="Phobius"/>
    </source>
</evidence>
<organism evidence="3 4">
    <name type="scientific">Spongiibacter nanhainus</name>
    <dbReference type="NCBI Taxonomy" id="2794344"/>
    <lineage>
        <taxon>Bacteria</taxon>
        <taxon>Pseudomonadati</taxon>
        <taxon>Pseudomonadota</taxon>
        <taxon>Gammaproteobacteria</taxon>
        <taxon>Cellvibrionales</taxon>
        <taxon>Spongiibacteraceae</taxon>
        <taxon>Spongiibacter</taxon>
    </lineage>
</organism>
<proteinExistence type="predicted"/>
<reference evidence="3 4" key="1">
    <citation type="submission" date="2020-12" db="EMBL/GenBank/DDBJ databases">
        <authorList>
            <person name="Shan Y."/>
        </authorList>
    </citation>
    <scope>NUCLEOTIDE SEQUENCE [LARGE SCALE GENOMIC DNA]</scope>
    <source>
        <strain evidence="4">csc3.9</strain>
    </source>
</reference>
<keyword evidence="1" id="KW-0812">Transmembrane</keyword>
<dbReference type="SUPFAM" id="SSF54637">
    <property type="entry name" value="Thioesterase/thiol ester dehydrase-isomerase"/>
    <property type="match status" value="1"/>
</dbReference>